<name>A0A3L6E4S9_MAIZE</name>
<dbReference type="AlphaFoldDB" id="A0A3L6E4S9"/>
<evidence type="ECO:0000256" key="4">
    <source>
        <dbReference type="ARBA" id="ARBA00009601"/>
    </source>
</evidence>
<evidence type="ECO:0000256" key="11">
    <source>
        <dbReference type="ARBA" id="ARBA00022840"/>
    </source>
</evidence>
<dbReference type="PIRSF" id="PIRSF038163">
    <property type="entry name" value="ITPK_uncN"/>
    <property type="match status" value="1"/>
</dbReference>
<dbReference type="GO" id="GO:0000287">
    <property type="term" value="F:magnesium ion binding"/>
    <property type="evidence" value="ECO:0007669"/>
    <property type="project" value="InterPro"/>
</dbReference>
<dbReference type="GO" id="GO:0032957">
    <property type="term" value="P:inositol trisphosphate metabolic process"/>
    <property type="evidence" value="ECO:0007669"/>
    <property type="project" value="InterPro"/>
</dbReference>
<gene>
    <name evidence="14" type="ORF">Zm00014a_013032</name>
</gene>
<organism evidence="14">
    <name type="scientific">Zea mays</name>
    <name type="common">Maize</name>
    <dbReference type="NCBI Taxonomy" id="4577"/>
    <lineage>
        <taxon>Eukaryota</taxon>
        <taxon>Viridiplantae</taxon>
        <taxon>Streptophyta</taxon>
        <taxon>Embryophyta</taxon>
        <taxon>Tracheophyta</taxon>
        <taxon>Spermatophyta</taxon>
        <taxon>Magnoliopsida</taxon>
        <taxon>Liliopsida</taxon>
        <taxon>Poales</taxon>
        <taxon>Poaceae</taxon>
        <taxon>PACMAD clade</taxon>
        <taxon>Panicoideae</taxon>
        <taxon>Andropogonodae</taxon>
        <taxon>Andropogoneae</taxon>
        <taxon>Tripsacinae</taxon>
        <taxon>Zea</taxon>
    </lineage>
</organism>
<dbReference type="EC" id="2.7.1.159" evidence="6"/>
<evidence type="ECO:0000259" key="13">
    <source>
        <dbReference type="Pfam" id="PF05770"/>
    </source>
</evidence>
<keyword evidence="9" id="KW-0547">Nucleotide-binding</keyword>
<sequence length="424" mass="47109">MATGRPVRLVLDASLLLDPSSTREAAAVALRPGVEELLRRLRYSNLNVAICYAEGMPNNESGFLEKVASSHLFGSIALLAKSGNLSLTELMLEWSRTSFCFYATSRVDKGLISELQNQNWRVLSVANECSIEVPGVLNVQRLQQLLLTLATLIKRELCDSSVLVIGYIMKKSREEDFARASYFRPSMLSRFVEEHPDFRIMDPFKNIYPLLDRLQIQKILVRLQELGIEGKPKLRAPYSCKVDNFDNGELDKHLAEANLSFPLIVKPQVACGVADAHNMEYVDHGSKIFKFYVIGDKVFYAVRDSMPNARFLKPSSGGEALTFNSLKTLPVATNEQRPQTAAEDGKLLDADLVEEAAKFLKGLLGLTVFGFDVVVQEGTGDHVIVDLNYLPSFKEVPNSEAVPAFWDAVRQACESTRGNANVQG</sequence>
<dbReference type="PANTHER" id="PTHR14217:SF1">
    <property type="entry name" value="INOSITOL-TETRAKISPHOSPHATE 1-KINASE"/>
    <property type="match status" value="1"/>
</dbReference>
<dbReference type="InterPro" id="IPR008656">
    <property type="entry name" value="Inositol_tetrakis-P_1-kinase"/>
</dbReference>
<dbReference type="SUPFAM" id="SSF56059">
    <property type="entry name" value="Glutathione synthetase ATP-binding domain-like"/>
    <property type="match status" value="1"/>
</dbReference>
<accession>A0A3L6E4S9</accession>
<dbReference type="GO" id="GO:0052726">
    <property type="term" value="F:inositol-1,3,4-trisphosphate 5-kinase activity"/>
    <property type="evidence" value="ECO:0007669"/>
    <property type="project" value="InterPro"/>
</dbReference>
<dbReference type="ExpressionAtlas" id="A0A3L6E4S9">
    <property type="expression patterns" value="baseline and differential"/>
</dbReference>
<comment type="similarity">
    <text evidence="4">Belongs to the ITPK1 family.</text>
</comment>
<reference evidence="14 15" key="1">
    <citation type="journal article" date="2018" name="Nat. Genet.">
        <title>Extensive intraspecific gene order and gene structural variations between Mo17 and other maize genomes.</title>
        <authorList>
            <person name="Sun S."/>
            <person name="Zhou Y."/>
            <person name="Chen J."/>
            <person name="Shi J."/>
            <person name="Zhao H."/>
            <person name="Zhao H."/>
            <person name="Song W."/>
            <person name="Zhang M."/>
            <person name="Cui Y."/>
            <person name="Dong X."/>
            <person name="Liu H."/>
            <person name="Ma X."/>
            <person name="Jiao Y."/>
            <person name="Wang B."/>
            <person name="Wei X."/>
            <person name="Stein J.C."/>
            <person name="Glaubitz J.C."/>
            <person name="Lu F."/>
            <person name="Yu G."/>
            <person name="Liang C."/>
            <person name="Fengler K."/>
            <person name="Li B."/>
            <person name="Rafalski A."/>
            <person name="Schnable P.S."/>
            <person name="Ware D.H."/>
            <person name="Buckler E.S."/>
            <person name="Lai J."/>
        </authorList>
    </citation>
    <scope>NUCLEOTIDE SEQUENCE [LARGE SCALE GENOMIC DNA]</scope>
    <source>
        <strain evidence="15">cv. Missouri 17</strain>
        <tissue evidence="14">Seedling</tissue>
    </source>
</reference>
<dbReference type="InterPro" id="IPR040464">
    <property type="entry name" value="InsP(3)kin_ATP-grasp"/>
</dbReference>
<comment type="cofactor">
    <cofactor evidence="3">
        <name>Mg(2+)</name>
        <dbReference type="ChEBI" id="CHEBI:18420"/>
    </cofactor>
</comment>
<dbReference type="PANTHER" id="PTHR14217">
    <property type="entry name" value="INOSITOL-TETRAKISPHOSPHATE 1-KINASE"/>
    <property type="match status" value="1"/>
</dbReference>
<feature type="domain" description="Inositol 1,3,4-trisphosphate 5/6-kinase ATP-grasp" evidence="13">
    <location>
        <begin position="280"/>
        <end position="402"/>
    </location>
</feature>
<protein>
    <recommendedName>
        <fullName evidence="6">inositol-1,3,4-trisphosphate 5/6-kinase</fullName>
        <ecNumber evidence="6">2.7.1.159</ecNumber>
    </recommendedName>
</protein>
<evidence type="ECO:0000256" key="9">
    <source>
        <dbReference type="ARBA" id="ARBA00022741"/>
    </source>
</evidence>
<evidence type="ECO:0000256" key="1">
    <source>
        <dbReference type="ARBA" id="ARBA00000399"/>
    </source>
</evidence>
<dbReference type="Proteomes" id="UP000251960">
    <property type="component" value="Chromosome 7"/>
</dbReference>
<evidence type="ECO:0000256" key="8">
    <source>
        <dbReference type="ARBA" id="ARBA00022723"/>
    </source>
</evidence>
<keyword evidence="7" id="KW-0808">Transferase</keyword>
<dbReference type="EMBL" id="NCVQ01000008">
    <property type="protein sequence ID" value="PWZ15117.1"/>
    <property type="molecule type" value="Genomic_DNA"/>
</dbReference>
<comment type="catalytic activity">
    <reaction evidence="2">
        <text>1D-myo-inositol 1,3,4-trisphosphate + ATP = 1D-myo-inositol 1,3,4,5-tetrakisphosphate + ADP + H(+)</text>
        <dbReference type="Rhea" id="RHEA:13253"/>
        <dbReference type="ChEBI" id="CHEBI:15378"/>
        <dbReference type="ChEBI" id="CHEBI:30616"/>
        <dbReference type="ChEBI" id="CHEBI:57895"/>
        <dbReference type="ChEBI" id="CHEBI:58414"/>
        <dbReference type="ChEBI" id="CHEBI:456216"/>
        <dbReference type="EC" id="2.7.1.159"/>
    </reaction>
</comment>
<evidence type="ECO:0000256" key="10">
    <source>
        <dbReference type="ARBA" id="ARBA00022777"/>
    </source>
</evidence>
<proteinExistence type="inferred from homology"/>
<comment type="subunit">
    <text evidence="5">Monomer.</text>
</comment>
<evidence type="ECO:0000256" key="7">
    <source>
        <dbReference type="ARBA" id="ARBA00022679"/>
    </source>
</evidence>
<accession>A0A3L6E2P2</accession>
<dbReference type="GO" id="GO:0005524">
    <property type="term" value="F:ATP binding"/>
    <property type="evidence" value="ECO:0007669"/>
    <property type="project" value="UniProtKB-KW"/>
</dbReference>
<dbReference type="GO" id="GO:0052725">
    <property type="term" value="F:inositol-1,3,4-trisphosphate 6-kinase activity"/>
    <property type="evidence" value="ECO:0007669"/>
    <property type="project" value="InterPro"/>
</dbReference>
<dbReference type="Gene3D" id="3.30.470.20">
    <property type="entry name" value="ATP-grasp fold, B domain"/>
    <property type="match status" value="1"/>
</dbReference>
<comment type="catalytic activity">
    <reaction evidence="1">
        <text>1D-myo-inositol 1,3,4-trisphosphate + ATP = 1D-myo-inositol 1,3,4,6-tetrakisphosphate + ADP + H(+)</text>
        <dbReference type="Rhea" id="RHEA:20940"/>
        <dbReference type="ChEBI" id="CHEBI:15378"/>
        <dbReference type="ChEBI" id="CHEBI:30616"/>
        <dbReference type="ChEBI" id="CHEBI:57660"/>
        <dbReference type="ChEBI" id="CHEBI:58414"/>
        <dbReference type="ChEBI" id="CHEBI:456216"/>
        <dbReference type="EC" id="2.7.1.159"/>
    </reaction>
</comment>
<evidence type="ECO:0000256" key="2">
    <source>
        <dbReference type="ARBA" id="ARBA00000680"/>
    </source>
</evidence>
<keyword evidence="12" id="KW-0460">Magnesium</keyword>
<evidence type="ECO:0000313" key="15">
    <source>
        <dbReference type="Proteomes" id="UP000251960"/>
    </source>
</evidence>
<evidence type="ECO:0000256" key="6">
    <source>
        <dbReference type="ARBA" id="ARBA00012017"/>
    </source>
</evidence>
<dbReference type="GO" id="GO:0047325">
    <property type="term" value="F:inositol-3,4,5,6-tetrakisphosphate 1-kinase activity"/>
    <property type="evidence" value="ECO:0007669"/>
    <property type="project" value="InterPro"/>
</dbReference>
<dbReference type="Pfam" id="PF05770">
    <property type="entry name" value="Ins134_P3_kin"/>
    <property type="match status" value="1"/>
</dbReference>
<dbReference type="EMBL" id="NCVQ01000008">
    <property type="protein sequence ID" value="PWZ15116.1"/>
    <property type="molecule type" value="Genomic_DNA"/>
</dbReference>
<keyword evidence="8" id="KW-0479">Metal-binding</keyword>
<comment type="caution">
    <text evidence="14">The sequence shown here is derived from an EMBL/GenBank/DDBJ whole genome shotgun (WGS) entry which is preliminary data.</text>
</comment>
<evidence type="ECO:0000256" key="5">
    <source>
        <dbReference type="ARBA" id="ARBA00011245"/>
    </source>
</evidence>
<evidence type="ECO:0000313" key="14">
    <source>
        <dbReference type="EMBL" id="PWZ15116.1"/>
    </source>
</evidence>
<evidence type="ECO:0000256" key="12">
    <source>
        <dbReference type="ARBA" id="ARBA00022842"/>
    </source>
</evidence>
<evidence type="ECO:0000256" key="3">
    <source>
        <dbReference type="ARBA" id="ARBA00001946"/>
    </source>
</evidence>
<keyword evidence="11" id="KW-0067">ATP-binding</keyword>
<keyword evidence="10 14" id="KW-0418">Kinase</keyword>